<dbReference type="InterPro" id="IPR001645">
    <property type="entry name" value="Folylpolyglutamate_synth"/>
</dbReference>
<evidence type="ECO:0000259" key="11">
    <source>
        <dbReference type="Pfam" id="PF02875"/>
    </source>
</evidence>
<keyword evidence="3" id="KW-0436">Ligase</keyword>
<evidence type="ECO:0000256" key="10">
    <source>
        <dbReference type="SAM" id="MobiDB-lite"/>
    </source>
</evidence>
<reference evidence="12 13" key="1">
    <citation type="submission" date="2020-08" db="EMBL/GenBank/DDBJ databases">
        <title>A Genomic Blueprint of the Chicken Gut Microbiome.</title>
        <authorList>
            <person name="Gilroy R."/>
            <person name="Ravi A."/>
            <person name="Getino M."/>
            <person name="Pursley I."/>
            <person name="Horton D.L."/>
            <person name="Alikhan N.-F."/>
            <person name="Baker D."/>
            <person name="Gharbi K."/>
            <person name="Hall N."/>
            <person name="Watson M."/>
            <person name="Adriaenssens E.M."/>
            <person name="Foster-Nyarko E."/>
            <person name="Jarju S."/>
            <person name="Secka A."/>
            <person name="Antonio M."/>
            <person name="Oren A."/>
            <person name="Chaudhuri R."/>
            <person name="La Ragione R.M."/>
            <person name="Hildebrand F."/>
            <person name="Pallen M.J."/>
        </authorList>
    </citation>
    <scope>NUCLEOTIDE SEQUENCE [LARGE SCALE GENOMIC DNA]</scope>
    <source>
        <strain evidence="12 13">Sa1BUA1</strain>
    </source>
</reference>
<dbReference type="InterPro" id="IPR004101">
    <property type="entry name" value="Mur_ligase_C"/>
</dbReference>
<proteinExistence type="inferred from homology"/>
<sequence length="524" mass="55739">MLSRRAGDHAAPPAASGPTPASAATPDSAELAAREVQAEHDRAAQELVSSGLFSGPDPTVVDDVLASPDVTVVVDPVARAQAETEVHRVYTEILTRAPEHDVQPSLDRVREVLDLLGEPQRAYPVIHIAGTNGKTSTARVVERLLRERGLRTGRFTSPHLSTVRERIALDGEPISPEAFLRTWEDVAPYIEMVDERSRAGGGPRLSFFEVFVVMGYAAFADAPVDVAVVETGMGGRWDATNVADGVVEILTPISRDHEQWLGHTLPEIAGEKVGILTPGSTVVSAEQHEEVVPVVREAVQALGARLVVDGQDMEVVDRQLAVGGQMLVLRTPAATYTDVFLPLHGAHQAHNALLAVAAVEAFFGGGSLSGEVVEHALASVDSPGRLELVRTSPTVLVDAAHNPAGVEVLRAALEESFDLRRVVGVVGLMADKDAEGILSGLEPMLTEIVITRAATDRAHDVEDLAELARDIFDPERVHVTDRIDEAIDLAAARAEYGGEPGGAVLVTGSVVLVGEARFLLRRGS</sequence>
<accession>A0ABR8YYE5</accession>
<evidence type="ECO:0000313" key="13">
    <source>
        <dbReference type="Proteomes" id="UP000661894"/>
    </source>
</evidence>
<dbReference type="NCBIfam" id="TIGR01499">
    <property type="entry name" value="folC"/>
    <property type="match status" value="1"/>
</dbReference>
<protein>
    <recommendedName>
        <fullName evidence="2">tetrahydrofolate synthase</fullName>
        <ecNumber evidence="2">6.3.2.17</ecNumber>
    </recommendedName>
    <alternativeName>
        <fullName evidence="8">Tetrahydrofolylpolyglutamate synthase</fullName>
    </alternativeName>
</protein>
<evidence type="ECO:0000256" key="3">
    <source>
        <dbReference type="ARBA" id="ARBA00022598"/>
    </source>
</evidence>
<evidence type="ECO:0000256" key="5">
    <source>
        <dbReference type="ARBA" id="ARBA00022741"/>
    </source>
</evidence>
<dbReference type="PANTHER" id="PTHR11136">
    <property type="entry name" value="FOLYLPOLYGLUTAMATE SYNTHASE-RELATED"/>
    <property type="match status" value="1"/>
</dbReference>
<dbReference type="Gene3D" id="3.40.1190.10">
    <property type="entry name" value="Mur-like, catalytic domain"/>
    <property type="match status" value="1"/>
</dbReference>
<dbReference type="EMBL" id="JACSPO010000001">
    <property type="protein sequence ID" value="MBD8060736.1"/>
    <property type="molecule type" value="Genomic_DNA"/>
</dbReference>
<evidence type="ECO:0000256" key="4">
    <source>
        <dbReference type="ARBA" id="ARBA00022723"/>
    </source>
</evidence>
<dbReference type="SUPFAM" id="SSF53244">
    <property type="entry name" value="MurD-like peptide ligases, peptide-binding domain"/>
    <property type="match status" value="1"/>
</dbReference>
<feature type="compositionally biased region" description="Low complexity" evidence="10">
    <location>
        <begin position="10"/>
        <end position="29"/>
    </location>
</feature>
<dbReference type="SUPFAM" id="SSF53623">
    <property type="entry name" value="MurD-like peptide ligases, catalytic domain"/>
    <property type="match status" value="1"/>
</dbReference>
<gene>
    <name evidence="12" type="ORF">H9624_00180</name>
</gene>
<evidence type="ECO:0000313" key="12">
    <source>
        <dbReference type="EMBL" id="MBD8060736.1"/>
    </source>
</evidence>
<keyword evidence="4" id="KW-0479">Metal-binding</keyword>
<comment type="caution">
    <text evidence="12">The sequence shown here is derived from an EMBL/GenBank/DDBJ whole genome shotgun (WGS) entry which is preliminary data.</text>
</comment>
<evidence type="ECO:0000256" key="8">
    <source>
        <dbReference type="ARBA" id="ARBA00030592"/>
    </source>
</evidence>
<evidence type="ECO:0000256" key="1">
    <source>
        <dbReference type="ARBA" id="ARBA00008276"/>
    </source>
</evidence>
<organism evidence="12 13">
    <name type="scientific">Oceanitalea stevensii</name>
    <dbReference type="NCBI Taxonomy" id="2763072"/>
    <lineage>
        <taxon>Bacteria</taxon>
        <taxon>Bacillati</taxon>
        <taxon>Actinomycetota</taxon>
        <taxon>Actinomycetes</taxon>
        <taxon>Micrococcales</taxon>
        <taxon>Bogoriellaceae</taxon>
        <taxon>Georgenia</taxon>
    </lineage>
</organism>
<evidence type="ECO:0000256" key="2">
    <source>
        <dbReference type="ARBA" id="ARBA00013025"/>
    </source>
</evidence>
<dbReference type="InterPro" id="IPR036615">
    <property type="entry name" value="Mur_ligase_C_dom_sf"/>
</dbReference>
<keyword evidence="5" id="KW-0547">Nucleotide-binding</keyword>
<evidence type="ECO:0000256" key="7">
    <source>
        <dbReference type="ARBA" id="ARBA00022842"/>
    </source>
</evidence>
<dbReference type="Pfam" id="PF02875">
    <property type="entry name" value="Mur_ligase_C"/>
    <property type="match status" value="1"/>
</dbReference>
<keyword evidence="7" id="KW-0460">Magnesium</keyword>
<dbReference type="InterPro" id="IPR018109">
    <property type="entry name" value="Folylpolyglutamate_synth_CS"/>
</dbReference>
<keyword evidence="13" id="KW-1185">Reference proteome</keyword>
<keyword evidence="6" id="KW-0067">ATP-binding</keyword>
<name>A0ABR8YYE5_9MICO</name>
<evidence type="ECO:0000256" key="6">
    <source>
        <dbReference type="ARBA" id="ARBA00022840"/>
    </source>
</evidence>
<comment type="similarity">
    <text evidence="1">Belongs to the folylpolyglutamate synthase family.</text>
</comment>
<dbReference type="PANTHER" id="PTHR11136:SF0">
    <property type="entry name" value="DIHYDROFOLATE SYNTHETASE-RELATED"/>
    <property type="match status" value="1"/>
</dbReference>
<feature type="domain" description="Mur ligase C-terminal" evidence="11">
    <location>
        <begin position="384"/>
        <end position="509"/>
    </location>
</feature>
<evidence type="ECO:0000256" key="9">
    <source>
        <dbReference type="ARBA" id="ARBA00047493"/>
    </source>
</evidence>
<dbReference type="Gene3D" id="3.90.190.20">
    <property type="entry name" value="Mur ligase, C-terminal domain"/>
    <property type="match status" value="1"/>
</dbReference>
<comment type="catalytic activity">
    <reaction evidence="9">
        <text>(6S)-5,6,7,8-tetrahydrofolyl-(gamma-L-Glu)(n) + L-glutamate + ATP = (6S)-5,6,7,8-tetrahydrofolyl-(gamma-L-Glu)(n+1) + ADP + phosphate + H(+)</text>
        <dbReference type="Rhea" id="RHEA:10580"/>
        <dbReference type="Rhea" id="RHEA-COMP:14738"/>
        <dbReference type="Rhea" id="RHEA-COMP:14740"/>
        <dbReference type="ChEBI" id="CHEBI:15378"/>
        <dbReference type="ChEBI" id="CHEBI:29985"/>
        <dbReference type="ChEBI" id="CHEBI:30616"/>
        <dbReference type="ChEBI" id="CHEBI:43474"/>
        <dbReference type="ChEBI" id="CHEBI:141005"/>
        <dbReference type="ChEBI" id="CHEBI:456216"/>
        <dbReference type="EC" id="6.3.2.17"/>
    </reaction>
</comment>
<dbReference type="InterPro" id="IPR036565">
    <property type="entry name" value="Mur-like_cat_sf"/>
</dbReference>
<dbReference type="EC" id="6.3.2.17" evidence="2"/>
<dbReference type="Proteomes" id="UP000661894">
    <property type="component" value="Unassembled WGS sequence"/>
</dbReference>
<dbReference type="PROSITE" id="PS01011">
    <property type="entry name" value="FOLYLPOLYGLU_SYNT_1"/>
    <property type="match status" value="1"/>
</dbReference>
<feature type="region of interest" description="Disordered" evidence="10">
    <location>
        <begin position="1"/>
        <end position="30"/>
    </location>
</feature>